<evidence type="ECO:0000313" key="3">
    <source>
        <dbReference type="EMBL" id="PYI67299.1"/>
    </source>
</evidence>
<feature type="domain" description="Transcription regulator PadR N-terminal" evidence="2">
    <location>
        <begin position="15"/>
        <end position="89"/>
    </location>
</feature>
<dbReference type="AlphaFoldDB" id="A0A2V5L7D1"/>
<reference evidence="3 4" key="1">
    <citation type="submission" date="2018-05" db="EMBL/GenBank/DDBJ databases">
        <title>Genetic diversity of glacier-inhabiting Cryobacterium bacteria in China and description of Cryobacterium mengkeensis sp. nov. and Arthrobacter glacialis sp. nov.</title>
        <authorList>
            <person name="Liu Q."/>
            <person name="Xin Y.-H."/>
        </authorList>
    </citation>
    <scope>NUCLEOTIDE SEQUENCE [LARGE SCALE GENOMIC DNA]</scope>
    <source>
        <strain evidence="3 4">LI2</strain>
    </source>
</reference>
<evidence type="ECO:0000256" key="1">
    <source>
        <dbReference type="SAM" id="Coils"/>
    </source>
</evidence>
<evidence type="ECO:0000259" key="2">
    <source>
        <dbReference type="Pfam" id="PF03551"/>
    </source>
</evidence>
<evidence type="ECO:0000313" key="4">
    <source>
        <dbReference type="Proteomes" id="UP000247832"/>
    </source>
</evidence>
<gene>
    <name evidence="3" type="ORF">CVV68_11240</name>
</gene>
<feature type="coiled-coil region" evidence="1">
    <location>
        <begin position="122"/>
        <end position="154"/>
    </location>
</feature>
<accession>A0A2V5L7D1</accession>
<name>A0A2V5L7D1_9MICC</name>
<sequence>MAAEKQLTPLGVAALGLLAERPMHPYEMYQLLIQRHEDRLVKVKPGTLYHTVGRLAEADLVKTVGTDRDGNRPERTTYAILPAGRDALERRLKELLARPATEYPSFPQGIAEAHNLPSGVVLDLLGERLGALEAHLAELELDAHMARARDVEQRFWIEVLYQQAIIRAELAWIRQLCSDITSGALPWQQPEFFDHLARTKL</sequence>
<dbReference type="PANTHER" id="PTHR33169:SF27">
    <property type="entry name" value="TRANSCRIPTIONAL REGULATOR PADR FAMILY PROTEIN"/>
    <property type="match status" value="1"/>
</dbReference>
<dbReference type="OrthoDB" id="8443918at2"/>
<proteinExistence type="predicted"/>
<dbReference type="RefSeq" id="WP_110501084.1">
    <property type="nucleotide sequence ID" value="NZ_QJVD01000010.1"/>
</dbReference>
<dbReference type="InterPro" id="IPR036388">
    <property type="entry name" value="WH-like_DNA-bd_sf"/>
</dbReference>
<dbReference type="Pfam" id="PF03551">
    <property type="entry name" value="PadR"/>
    <property type="match status" value="1"/>
</dbReference>
<keyword evidence="1" id="KW-0175">Coiled coil</keyword>
<dbReference type="InterPro" id="IPR005149">
    <property type="entry name" value="Tscrpt_reg_PadR_N"/>
</dbReference>
<dbReference type="InterPro" id="IPR036390">
    <property type="entry name" value="WH_DNA-bd_sf"/>
</dbReference>
<comment type="caution">
    <text evidence="3">The sequence shown here is derived from an EMBL/GenBank/DDBJ whole genome shotgun (WGS) entry which is preliminary data.</text>
</comment>
<dbReference type="PANTHER" id="PTHR33169">
    <property type="entry name" value="PADR-FAMILY TRANSCRIPTIONAL REGULATOR"/>
    <property type="match status" value="1"/>
</dbReference>
<dbReference type="Proteomes" id="UP000247832">
    <property type="component" value="Unassembled WGS sequence"/>
</dbReference>
<dbReference type="EMBL" id="QJVD01000010">
    <property type="protein sequence ID" value="PYI67299.1"/>
    <property type="molecule type" value="Genomic_DNA"/>
</dbReference>
<organism evidence="3 4">
    <name type="scientific">Arthrobacter livingstonensis</name>
    <dbReference type="NCBI Taxonomy" id="670078"/>
    <lineage>
        <taxon>Bacteria</taxon>
        <taxon>Bacillati</taxon>
        <taxon>Actinomycetota</taxon>
        <taxon>Actinomycetes</taxon>
        <taxon>Micrococcales</taxon>
        <taxon>Micrococcaceae</taxon>
        <taxon>Arthrobacter</taxon>
    </lineage>
</organism>
<dbReference type="Gene3D" id="1.10.10.10">
    <property type="entry name" value="Winged helix-like DNA-binding domain superfamily/Winged helix DNA-binding domain"/>
    <property type="match status" value="1"/>
</dbReference>
<dbReference type="InterPro" id="IPR052509">
    <property type="entry name" value="Metal_resp_DNA-bind_regulator"/>
</dbReference>
<protein>
    <submittedName>
        <fullName evidence="3">Transcriptional regulator</fullName>
    </submittedName>
</protein>
<keyword evidence="4" id="KW-1185">Reference proteome</keyword>
<dbReference type="SUPFAM" id="SSF46785">
    <property type="entry name" value="Winged helix' DNA-binding domain"/>
    <property type="match status" value="1"/>
</dbReference>